<protein>
    <recommendedName>
        <fullName evidence="4">Transmembrane protein</fullName>
    </recommendedName>
</protein>
<dbReference type="AlphaFoldDB" id="A0A7R9HTK3"/>
<sequence>MRAFTRDGTARMPWSDGVSRSRNGAPKFSRYSPSNASLHAPRCFAVGLHGGLASPSVDRPDFTLDVHSAERLMRKIKAAKRRRCWCRLVTSLLGLVFFLVSVMVVSLLYTRGERIFGSL</sequence>
<name>A0A7R9HTK3_9NEOP</name>
<dbReference type="EMBL" id="OB795393">
    <property type="protein sequence ID" value="CAD7432170.1"/>
    <property type="molecule type" value="Genomic_DNA"/>
</dbReference>
<keyword evidence="2" id="KW-1133">Transmembrane helix</keyword>
<feature type="region of interest" description="Disordered" evidence="1">
    <location>
        <begin position="1"/>
        <end position="37"/>
    </location>
</feature>
<organism evidence="3">
    <name type="scientific">Timema monikensis</name>
    <dbReference type="NCBI Taxonomy" id="170555"/>
    <lineage>
        <taxon>Eukaryota</taxon>
        <taxon>Metazoa</taxon>
        <taxon>Ecdysozoa</taxon>
        <taxon>Arthropoda</taxon>
        <taxon>Hexapoda</taxon>
        <taxon>Insecta</taxon>
        <taxon>Pterygota</taxon>
        <taxon>Neoptera</taxon>
        <taxon>Polyneoptera</taxon>
        <taxon>Phasmatodea</taxon>
        <taxon>Timematodea</taxon>
        <taxon>Timematoidea</taxon>
        <taxon>Timematidae</taxon>
        <taxon>Timema</taxon>
    </lineage>
</organism>
<keyword evidence="2" id="KW-0812">Transmembrane</keyword>
<evidence type="ECO:0000313" key="3">
    <source>
        <dbReference type="EMBL" id="CAD7432170.1"/>
    </source>
</evidence>
<feature type="transmembrane region" description="Helical" evidence="2">
    <location>
        <begin position="84"/>
        <end position="109"/>
    </location>
</feature>
<proteinExistence type="predicted"/>
<evidence type="ECO:0000256" key="2">
    <source>
        <dbReference type="SAM" id="Phobius"/>
    </source>
</evidence>
<accession>A0A7R9HTK3</accession>
<reference evidence="3" key="1">
    <citation type="submission" date="2020-11" db="EMBL/GenBank/DDBJ databases">
        <authorList>
            <person name="Tran Van P."/>
        </authorList>
    </citation>
    <scope>NUCLEOTIDE SEQUENCE</scope>
</reference>
<gene>
    <name evidence="3" type="ORF">TMSB3V08_LOCUS8883</name>
</gene>
<evidence type="ECO:0008006" key="4">
    <source>
        <dbReference type="Google" id="ProtNLM"/>
    </source>
</evidence>
<keyword evidence="2" id="KW-0472">Membrane</keyword>
<evidence type="ECO:0000256" key="1">
    <source>
        <dbReference type="SAM" id="MobiDB-lite"/>
    </source>
</evidence>